<dbReference type="SUPFAM" id="SSF54593">
    <property type="entry name" value="Glyoxalase/Bleomycin resistance protein/Dihydroxybiphenyl dioxygenase"/>
    <property type="match status" value="1"/>
</dbReference>
<dbReference type="InterPro" id="IPR037523">
    <property type="entry name" value="VOC_core"/>
</dbReference>
<reference evidence="6 8" key="1">
    <citation type="submission" date="2019-02" db="EMBL/GenBank/DDBJ databases">
        <authorList>
            <person name="Sun L."/>
            <person name="Pan D."/>
            <person name="Wu X."/>
        </authorList>
    </citation>
    <scope>NUCLEOTIDE SEQUENCE [LARGE SCALE GENOMIC DNA]</scope>
    <source>
        <strain evidence="6 8">JW-1</strain>
    </source>
</reference>
<dbReference type="GO" id="GO:0006355">
    <property type="term" value="P:regulation of DNA-templated transcription"/>
    <property type="evidence" value="ECO:0007669"/>
    <property type="project" value="InterPro"/>
</dbReference>
<evidence type="ECO:0000256" key="2">
    <source>
        <dbReference type="ARBA" id="ARBA00023125"/>
    </source>
</evidence>
<evidence type="ECO:0000313" key="6">
    <source>
        <dbReference type="EMBL" id="QBE48889.1"/>
    </source>
</evidence>
<dbReference type="InterPro" id="IPR036388">
    <property type="entry name" value="WH-like_DNA-bd_sf"/>
</dbReference>
<dbReference type="EMBL" id="CP035806">
    <property type="protein sequence ID" value="QBE50007.1"/>
    <property type="molecule type" value="Genomic_DNA"/>
</dbReference>
<dbReference type="Pfam" id="PF00196">
    <property type="entry name" value="GerE"/>
    <property type="match status" value="1"/>
</dbReference>
<dbReference type="KEGG" id="ltr:EVS81_08615"/>
<dbReference type="InterPro" id="IPR000792">
    <property type="entry name" value="Tscrpt_reg_LuxR_C"/>
</dbReference>
<keyword evidence="1" id="KW-0805">Transcription regulation</keyword>
<dbReference type="GO" id="GO:0003677">
    <property type="term" value="F:DNA binding"/>
    <property type="evidence" value="ECO:0007669"/>
    <property type="project" value="UniProtKB-KW"/>
</dbReference>
<dbReference type="KEGG" id="ltr:EVS81_15190"/>
<gene>
    <name evidence="6" type="ORF">EVS81_08615</name>
    <name evidence="7" type="ORF">EVS81_15190</name>
</gene>
<dbReference type="AlphaFoldDB" id="A0A4V0Z1M1"/>
<dbReference type="InterPro" id="IPR004360">
    <property type="entry name" value="Glyas_Fos-R_dOase_dom"/>
</dbReference>
<evidence type="ECO:0000259" key="4">
    <source>
        <dbReference type="PROSITE" id="PS50043"/>
    </source>
</evidence>
<dbReference type="PROSITE" id="PS51819">
    <property type="entry name" value="VOC"/>
    <property type="match status" value="1"/>
</dbReference>
<sequence>MAESSHRRGRPPHPDVLTPAEWRIAHAVRHGMPNRMIARRQGVSLDAVKFHIGNILDKLGLDSRAELRSWEGIPIDSPLRTAPQEKEEAMTDAVLRSIGQVSRRVSSVEAAVAWYRDVLQLPHLYTYGDIAFFDVQGTRLFLSAIDEGAGEQGESVLYFRVDDIHAACATLTGRGLGRRGMDGVLQRSRRAHTCAHESDWTNRRSGDPLSG</sequence>
<accession>A0A4V0Z1M1</accession>
<keyword evidence="2" id="KW-0238">DNA-binding</keyword>
<dbReference type="Proteomes" id="UP000289260">
    <property type="component" value="Chromosome"/>
</dbReference>
<dbReference type="SUPFAM" id="SSF46894">
    <property type="entry name" value="C-terminal effector domain of the bipartite response regulators"/>
    <property type="match status" value="1"/>
</dbReference>
<dbReference type="SMART" id="SM00421">
    <property type="entry name" value="HTH_LUXR"/>
    <property type="match status" value="1"/>
</dbReference>
<dbReference type="PANTHER" id="PTHR44688:SF16">
    <property type="entry name" value="DNA-BINDING TRANSCRIPTIONAL ACTIVATOR DEVR_DOSR"/>
    <property type="match status" value="1"/>
</dbReference>
<dbReference type="PROSITE" id="PS50043">
    <property type="entry name" value="HTH_LUXR_2"/>
    <property type="match status" value="1"/>
</dbReference>
<evidence type="ECO:0000256" key="1">
    <source>
        <dbReference type="ARBA" id="ARBA00023015"/>
    </source>
</evidence>
<evidence type="ECO:0008006" key="9">
    <source>
        <dbReference type="Google" id="ProtNLM"/>
    </source>
</evidence>
<evidence type="ECO:0000313" key="7">
    <source>
        <dbReference type="EMBL" id="QBE50007.1"/>
    </source>
</evidence>
<dbReference type="InterPro" id="IPR029068">
    <property type="entry name" value="Glyas_Bleomycin-R_OHBP_Dase"/>
</dbReference>
<keyword evidence="3" id="KW-0804">Transcription</keyword>
<dbReference type="CDD" id="cd06170">
    <property type="entry name" value="LuxR_C_like"/>
    <property type="match status" value="1"/>
</dbReference>
<dbReference type="PANTHER" id="PTHR44688">
    <property type="entry name" value="DNA-BINDING TRANSCRIPTIONAL ACTIVATOR DEVR_DOSR"/>
    <property type="match status" value="1"/>
</dbReference>
<evidence type="ECO:0000259" key="5">
    <source>
        <dbReference type="PROSITE" id="PS51819"/>
    </source>
</evidence>
<dbReference type="Gene3D" id="3.10.180.10">
    <property type="entry name" value="2,3-Dihydroxybiphenyl 1,2-Dioxygenase, domain 1"/>
    <property type="match status" value="1"/>
</dbReference>
<proteinExistence type="predicted"/>
<dbReference type="InterPro" id="IPR016032">
    <property type="entry name" value="Sig_transdc_resp-reg_C-effctor"/>
</dbReference>
<dbReference type="Pfam" id="PF00903">
    <property type="entry name" value="Glyoxalase"/>
    <property type="match status" value="1"/>
</dbReference>
<feature type="domain" description="HTH luxR-type" evidence="4">
    <location>
        <begin position="10"/>
        <end position="75"/>
    </location>
</feature>
<organism evidence="6 8">
    <name type="scientific">Leucobacter triazinivorans</name>
    <dbReference type="NCBI Taxonomy" id="1784719"/>
    <lineage>
        <taxon>Bacteria</taxon>
        <taxon>Bacillati</taxon>
        <taxon>Actinomycetota</taxon>
        <taxon>Actinomycetes</taxon>
        <taxon>Micrococcales</taxon>
        <taxon>Microbacteriaceae</taxon>
        <taxon>Leucobacter</taxon>
    </lineage>
</organism>
<keyword evidence="8" id="KW-1185">Reference proteome</keyword>
<name>A0A4V0Z1M1_9MICO</name>
<evidence type="ECO:0000313" key="8">
    <source>
        <dbReference type="Proteomes" id="UP000289260"/>
    </source>
</evidence>
<protein>
    <recommendedName>
        <fullName evidence="9">HTH luxR-type domain-containing protein</fullName>
    </recommendedName>
</protein>
<dbReference type="RefSeq" id="WP_130110024.1">
    <property type="nucleotide sequence ID" value="NZ_CP035806.1"/>
</dbReference>
<dbReference type="OrthoDB" id="3197423at2"/>
<evidence type="ECO:0000256" key="3">
    <source>
        <dbReference type="ARBA" id="ARBA00023163"/>
    </source>
</evidence>
<feature type="domain" description="VOC" evidence="5">
    <location>
        <begin position="97"/>
        <end position="211"/>
    </location>
</feature>
<dbReference type="Gene3D" id="1.10.10.10">
    <property type="entry name" value="Winged helix-like DNA-binding domain superfamily/Winged helix DNA-binding domain"/>
    <property type="match status" value="1"/>
</dbReference>
<dbReference type="EMBL" id="CP035806">
    <property type="protein sequence ID" value="QBE48889.1"/>
    <property type="molecule type" value="Genomic_DNA"/>
</dbReference>